<evidence type="ECO:0000313" key="5">
    <source>
        <dbReference type="EMBL" id="PRZ21161.1"/>
    </source>
</evidence>
<dbReference type="InterPro" id="IPR009057">
    <property type="entry name" value="Homeodomain-like_sf"/>
</dbReference>
<dbReference type="InterPro" id="IPR020449">
    <property type="entry name" value="Tscrpt_reg_AraC-type_HTH"/>
</dbReference>
<keyword evidence="3" id="KW-0804">Transcription</keyword>
<evidence type="ECO:0000313" key="7">
    <source>
        <dbReference type="Proteomes" id="UP000184384"/>
    </source>
</evidence>
<evidence type="ECO:0000256" key="2">
    <source>
        <dbReference type="ARBA" id="ARBA00023125"/>
    </source>
</evidence>
<dbReference type="Gene3D" id="1.10.10.60">
    <property type="entry name" value="Homeodomain-like"/>
    <property type="match status" value="1"/>
</dbReference>
<dbReference type="Proteomes" id="UP000237771">
    <property type="component" value="Unassembled WGS sequence"/>
</dbReference>
<evidence type="ECO:0000313" key="6">
    <source>
        <dbReference type="EMBL" id="SHH31773.1"/>
    </source>
</evidence>
<dbReference type="SMART" id="SM00342">
    <property type="entry name" value="HTH_ARAC"/>
    <property type="match status" value="1"/>
</dbReference>
<dbReference type="PRINTS" id="PR00032">
    <property type="entry name" value="HTHARAC"/>
</dbReference>
<dbReference type="PANTHER" id="PTHR43280:SF32">
    <property type="entry name" value="TRANSCRIPTIONAL REGULATORY PROTEIN"/>
    <property type="match status" value="1"/>
</dbReference>
<keyword evidence="1" id="KW-0805">Transcription regulation</keyword>
<gene>
    <name evidence="5" type="ORF">BC624_10914</name>
    <name evidence="6" type="ORF">SAMN05443373_11114</name>
</gene>
<dbReference type="RefSeq" id="WP_072945095.1">
    <property type="nucleotide sequence ID" value="NZ_FQWO01000011.1"/>
</dbReference>
<dbReference type="EMBL" id="PVUB01000009">
    <property type="protein sequence ID" value="PRZ21161.1"/>
    <property type="molecule type" value="Genomic_DNA"/>
</dbReference>
<proteinExistence type="predicted"/>
<dbReference type="Pfam" id="PF12833">
    <property type="entry name" value="HTH_18"/>
    <property type="match status" value="1"/>
</dbReference>
<sequence length="294" mass="34296">MKNSPKLISNYEYKKLFLPDITTHNLFNNSNLQLYRIENYLKKIVIPVNPYQTTFNFLIFVTKGYVKQQLETSVFIINANEALNVKQGNFTATLELSEDIEGFFVIYENEVITKIALNTSHLNFFYTSPFSILNPNTISWLIRLFELLEEELNEDEHNNAITIALFQSVLLKIIRTENSASGLINRARSISFHFRELVQKNHIKHKTIDFYSDLLKISDNYLNKCVKETTGKAPKQWINEITIQHSQILLQDVSKEIAEIAFELNYQSPSYFSRIFKKVVGQSPSEYRLQFLKS</sequence>
<evidence type="ECO:0000259" key="4">
    <source>
        <dbReference type="PROSITE" id="PS01124"/>
    </source>
</evidence>
<dbReference type="SUPFAM" id="SSF46689">
    <property type="entry name" value="Homeodomain-like"/>
    <property type="match status" value="1"/>
</dbReference>
<accession>A0A1M5S168</accession>
<keyword evidence="2 6" id="KW-0238">DNA-binding</keyword>
<reference evidence="5 8" key="3">
    <citation type="submission" date="2018-03" db="EMBL/GenBank/DDBJ databases">
        <title>Genomic Encyclopedia of Archaeal and Bacterial Type Strains, Phase II (KMG-II): from individual species to whole genera.</title>
        <authorList>
            <person name="Goeker M."/>
        </authorList>
    </citation>
    <scope>NUCLEOTIDE SEQUENCE [LARGE SCALE GENOMIC DNA]</scope>
    <source>
        <strain evidence="5 8">DSM 17797</strain>
    </source>
</reference>
<protein>
    <submittedName>
        <fullName evidence="5">AraC-like DNA-binding protein</fullName>
    </submittedName>
    <submittedName>
        <fullName evidence="6">AraC-type DNA-binding protein</fullName>
    </submittedName>
</protein>
<organism evidence="6 7">
    <name type="scientific">Flavobacterium granuli</name>
    <dbReference type="NCBI Taxonomy" id="280093"/>
    <lineage>
        <taxon>Bacteria</taxon>
        <taxon>Pseudomonadati</taxon>
        <taxon>Bacteroidota</taxon>
        <taxon>Flavobacteriia</taxon>
        <taxon>Flavobacteriales</taxon>
        <taxon>Flavobacteriaceae</taxon>
        <taxon>Flavobacterium</taxon>
    </lineage>
</organism>
<dbReference type="InterPro" id="IPR018060">
    <property type="entry name" value="HTH_AraC"/>
</dbReference>
<reference evidence="6" key="2">
    <citation type="submission" date="2016-11" db="EMBL/GenBank/DDBJ databases">
        <authorList>
            <person name="Jaros S."/>
            <person name="Januszkiewicz K."/>
            <person name="Wedrychowicz H."/>
        </authorList>
    </citation>
    <scope>NUCLEOTIDE SEQUENCE [LARGE SCALE GENOMIC DNA]</scope>
    <source>
        <strain evidence="6">DSM 19729</strain>
    </source>
</reference>
<dbReference type="Proteomes" id="UP000184384">
    <property type="component" value="Unassembled WGS sequence"/>
</dbReference>
<evidence type="ECO:0000256" key="3">
    <source>
        <dbReference type="ARBA" id="ARBA00023163"/>
    </source>
</evidence>
<feature type="domain" description="HTH araC/xylS-type" evidence="4">
    <location>
        <begin position="192"/>
        <end position="290"/>
    </location>
</feature>
<name>A0A1M5S168_9FLAO</name>
<evidence type="ECO:0000256" key="1">
    <source>
        <dbReference type="ARBA" id="ARBA00023015"/>
    </source>
</evidence>
<dbReference type="PANTHER" id="PTHR43280">
    <property type="entry name" value="ARAC-FAMILY TRANSCRIPTIONAL REGULATOR"/>
    <property type="match status" value="1"/>
</dbReference>
<dbReference type="GO" id="GO:0043565">
    <property type="term" value="F:sequence-specific DNA binding"/>
    <property type="evidence" value="ECO:0007669"/>
    <property type="project" value="InterPro"/>
</dbReference>
<evidence type="ECO:0000313" key="8">
    <source>
        <dbReference type="Proteomes" id="UP000237771"/>
    </source>
</evidence>
<dbReference type="PROSITE" id="PS01124">
    <property type="entry name" value="HTH_ARAC_FAMILY_2"/>
    <property type="match status" value="1"/>
</dbReference>
<reference evidence="7" key="1">
    <citation type="submission" date="2016-11" db="EMBL/GenBank/DDBJ databases">
        <authorList>
            <person name="Varghese N."/>
            <person name="Submissions S."/>
        </authorList>
    </citation>
    <scope>NUCLEOTIDE SEQUENCE [LARGE SCALE GENOMIC DNA]</scope>
    <source>
        <strain evidence="7">DSM 19729</strain>
    </source>
</reference>
<keyword evidence="8" id="KW-1185">Reference proteome</keyword>
<dbReference type="EMBL" id="FQWO01000011">
    <property type="protein sequence ID" value="SHH31773.1"/>
    <property type="molecule type" value="Genomic_DNA"/>
</dbReference>
<dbReference type="OrthoDB" id="2585681at2"/>
<dbReference type="AlphaFoldDB" id="A0A1M5S168"/>
<dbReference type="GO" id="GO:0003700">
    <property type="term" value="F:DNA-binding transcription factor activity"/>
    <property type="evidence" value="ECO:0007669"/>
    <property type="project" value="InterPro"/>
</dbReference>
<dbReference type="STRING" id="280093.SAMN05443373_11114"/>